<organism evidence="1 2">
    <name type="scientific">Cinchona calisaya</name>
    <dbReference type="NCBI Taxonomy" id="153742"/>
    <lineage>
        <taxon>Eukaryota</taxon>
        <taxon>Viridiplantae</taxon>
        <taxon>Streptophyta</taxon>
        <taxon>Embryophyta</taxon>
        <taxon>Tracheophyta</taxon>
        <taxon>Spermatophyta</taxon>
        <taxon>Magnoliopsida</taxon>
        <taxon>eudicotyledons</taxon>
        <taxon>Gunneridae</taxon>
        <taxon>Pentapetalae</taxon>
        <taxon>asterids</taxon>
        <taxon>lamiids</taxon>
        <taxon>Gentianales</taxon>
        <taxon>Rubiaceae</taxon>
        <taxon>Cinchonoideae</taxon>
        <taxon>Cinchoneae</taxon>
        <taxon>Cinchona</taxon>
    </lineage>
</organism>
<comment type="caution">
    <text evidence="1">The sequence shown here is derived from an EMBL/GenBank/DDBJ whole genome shotgun (WGS) entry which is preliminary data.</text>
</comment>
<evidence type="ECO:0000313" key="1">
    <source>
        <dbReference type="EMBL" id="KAL3510531.1"/>
    </source>
</evidence>
<dbReference type="EMBL" id="JBJUIK010000012">
    <property type="protein sequence ID" value="KAL3510531.1"/>
    <property type="molecule type" value="Genomic_DNA"/>
</dbReference>
<evidence type="ECO:0000313" key="2">
    <source>
        <dbReference type="Proteomes" id="UP001630127"/>
    </source>
</evidence>
<protein>
    <submittedName>
        <fullName evidence="1">Uncharacterized protein</fullName>
    </submittedName>
</protein>
<keyword evidence="2" id="KW-1185">Reference proteome</keyword>
<name>A0ABD2YT37_9GENT</name>
<reference evidence="1 2" key="1">
    <citation type="submission" date="2024-11" db="EMBL/GenBank/DDBJ databases">
        <title>A near-complete genome assembly of Cinchona calisaya.</title>
        <authorList>
            <person name="Lian D.C."/>
            <person name="Zhao X.W."/>
            <person name="Wei L."/>
        </authorList>
    </citation>
    <scope>NUCLEOTIDE SEQUENCE [LARGE SCALE GENOMIC DNA]</scope>
    <source>
        <tissue evidence="1">Nenye</tissue>
    </source>
</reference>
<proteinExistence type="predicted"/>
<sequence length="143" mass="16186">MSSFRRLRSPLIFSTHLRRAYVPSPRRSTDSKMILSPSRRWSIFLSFLKSARTAAISPFHNVREVAHESKCECPFHRERDGQLLSVLAPAVAPLEPSGVQNNRATALWGGVKWTIPYSSFRGASLPESILTPQLSQLTFDFRD</sequence>
<dbReference type="Proteomes" id="UP001630127">
    <property type="component" value="Unassembled WGS sequence"/>
</dbReference>
<accession>A0ABD2YT37</accession>
<dbReference type="AlphaFoldDB" id="A0ABD2YT37"/>
<gene>
    <name evidence="1" type="ORF">ACH5RR_029932</name>
</gene>